<dbReference type="GeneID" id="26902874"/>
<comment type="caution">
    <text evidence="1">The sequence shown here is derived from an EMBL/GenBank/DDBJ whole genome shotgun (WGS) entry which is preliminary data.</text>
</comment>
<proteinExistence type="predicted"/>
<protein>
    <submittedName>
        <fullName evidence="1">ATG8/AUT7/APG8/PAZ2 putative (ATG8B.2)</fullName>
    </submittedName>
</protein>
<dbReference type="EMBL" id="LGTL01000004">
    <property type="protein sequence ID" value="KPA82806.1"/>
    <property type="molecule type" value="Genomic_DNA"/>
</dbReference>
<keyword evidence="2" id="KW-1185">Reference proteome</keyword>
<evidence type="ECO:0000313" key="1">
    <source>
        <dbReference type="EMBL" id="KPA82806.1"/>
    </source>
</evidence>
<dbReference type="VEuPathDB" id="TriTrypDB:LpyrH10_04_1330"/>
<dbReference type="SUPFAM" id="SSF54236">
    <property type="entry name" value="Ubiquitin-like"/>
    <property type="match status" value="1"/>
</dbReference>
<accession>A0A0M9G5V4</accession>
<gene>
    <name evidence="1" type="ORF">ABB37_02583</name>
</gene>
<organism evidence="1 2">
    <name type="scientific">Leptomonas pyrrhocoris</name>
    <name type="common">Firebug parasite</name>
    <dbReference type="NCBI Taxonomy" id="157538"/>
    <lineage>
        <taxon>Eukaryota</taxon>
        <taxon>Discoba</taxon>
        <taxon>Euglenozoa</taxon>
        <taxon>Kinetoplastea</taxon>
        <taxon>Metakinetoplastina</taxon>
        <taxon>Trypanosomatida</taxon>
        <taxon>Trypanosomatidae</taxon>
        <taxon>Leishmaniinae</taxon>
        <taxon>Leptomonas</taxon>
    </lineage>
</organism>
<dbReference type="RefSeq" id="XP_015661245.1">
    <property type="nucleotide sequence ID" value="XM_015799643.1"/>
</dbReference>
<dbReference type="Gene3D" id="3.10.20.90">
    <property type="entry name" value="Phosphatidylinositol 3-kinase Catalytic Subunit, Chain A, domain 1"/>
    <property type="match status" value="1"/>
</dbReference>
<sequence>MASYRDAVSLEDRKLESQRLLLKYPGHVAVVVKQVGKETKVHLLALPGDATVAELEATAAELLGVPGTKLALSVSGFTPASSTLLEDLYRHCKCADGFLYVRCGLVGTLGASAHIPCFGTSIIKEDFWWSPVPAKIEN</sequence>
<name>A0A0M9G5V4_LEPPY</name>
<dbReference type="AlphaFoldDB" id="A0A0M9G5V4"/>
<reference evidence="1 2" key="1">
    <citation type="submission" date="2015-07" db="EMBL/GenBank/DDBJ databases">
        <title>High-quality genome of monoxenous trypanosomatid Leptomonas pyrrhocoris.</title>
        <authorList>
            <person name="Flegontov P."/>
            <person name="Butenko A."/>
            <person name="Firsov S."/>
            <person name="Vlcek C."/>
            <person name="Logacheva M.D."/>
            <person name="Field M."/>
            <person name="Filatov D."/>
            <person name="Flegontova O."/>
            <person name="Gerasimov E."/>
            <person name="Jackson A.P."/>
            <person name="Kelly S."/>
            <person name="Opperdoes F."/>
            <person name="O'Reilly A."/>
            <person name="Votypka J."/>
            <person name="Yurchenko V."/>
            <person name="Lukes J."/>
        </authorList>
    </citation>
    <scope>NUCLEOTIDE SEQUENCE [LARGE SCALE GENOMIC DNA]</scope>
    <source>
        <strain evidence="1">H10</strain>
    </source>
</reference>
<dbReference type="InterPro" id="IPR029071">
    <property type="entry name" value="Ubiquitin-like_domsf"/>
</dbReference>
<dbReference type="Proteomes" id="UP000037923">
    <property type="component" value="Unassembled WGS sequence"/>
</dbReference>
<evidence type="ECO:0000313" key="2">
    <source>
        <dbReference type="Proteomes" id="UP000037923"/>
    </source>
</evidence>